<dbReference type="RefSeq" id="WP_190309927.1">
    <property type="nucleotide sequence ID" value="NZ_JACNYK010000004.1"/>
</dbReference>
<feature type="domain" description="Enoyl reductase (ER)" evidence="3">
    <location>
        <begin position="10"/>
        <end position="319"/>
    </location>
</feature>
<reference evidence="4 5" key="1">
    <citation type="submission" date="2020-08" db="EMBL/GenBank/DDBJ databases">
        <title>Sphingobacterium sp. DN00404 isolated from aquaculture water.</title>
        <authorList>
            <person name="Zhang M."/>
        </authorList>
    </citation>
    <scope>NUCLEOTIDE SEQUENCE [LARGE SCALE GENOMIC DNA]</scope>
    <source>
        <strain evidence="4 5">KCTC 32294</strain>
    </source>
</reference>
<proteinExistence type="predicted"/>
<dbReference type="SMART" id="SM00829">
    <property type="entry name" value="PKS_ER"/>
    <property type="match status" value="1"/>
</dbReference>
<dbReference type="SUPFAM" id="SSF50129">
    <property type="entry name" value="GroES-like"/>
    <property type="match status" value="1"/>
</dbReference>
<dbReference type="Gene3D" id="3.40.50.720">
    <property type="entry name" value="NAD(P)-binding Rossmann-like Domain"/>
    <property type="match status" value="1"/>
</dbReference>
<gene>
    <name evidence="4" type="ORF">H8B17_14365</name>
</gene>
<organism evidence="4 5">
    <name type="scientific">Sphingobacterium arenae</name>
    <dbReference type="NCBI Taxonomy" id="1280598"/>
    <lineage>
        <taxon>Bacteria</taxon>
        <taxon>Pseudomonadati</taxon>
        <taxon>Bacteroidota</taxon>
        <taxon>Sphingobacteriia</taxon>
        <taxon>Sphingobacteriales</taxon>
        <taxon>Sphingobacteriaceae</taxon>
        <taxon>Sphingobacterium</taxon>
    </lineage>
</organism>
<evidence type="ECO:0000313" key="4">
    <source>
        <dbReference type="EMBL" id="MBD1426767.1"/>
    </source>
</evidence>
<dbReference type="SUPFAM" id="SSF51735">
    <property type="entry name" value="NAD(P)-binding Rossmann-fold domains"/>
    <property type="match status" value="1"/>
</dbReference>
<evidence type="ECO:0000256" key="2">
    <source>
        <dbReference type="ARBA" id="ARBA00023002"/>
    </source>
</evidence>
<keyword evidence="1" id="KW-0521">NADP</keyword>
<dbReference type="NCBIfam" id="TIGR02824">
    <property type="entry name" value="quinone_pig3"/>
    <property type="match status" value="1"/>
</dbReference>
<sequence length="321" mass="35077">MRAIVITKAGGPDVLQVEERIIPAIAEYEVLIQIKAAGINRPDIFQRKGSYPAPAGVVKDVPGLEVAGVIVEIGKAVTEWKIGEPVCCLVAGGGYAEYVAAHQDMCLPIPGGISFVQAAVLPETVYTVWDNVFRRGALQEGETILIHGGAGGIGSTAIQLAKAFGARVLTTVSTTEKEAYCRQLGADKVVNYKTNDFCEVLYDEKVDVVLDSIGGEYFKKNIDVLSTDSRLVYINAMKGHQVELNILTLMQKRILITGSTLRARDLSFKIPLTRDIYRHVWPLIGKSFQPQLFKVFPLEDAAAAHEWMEKSMFLGKLALVV</sequence>
<dbReference type="EMBL" id="JACNYK010000004">
    <property type="protein sequence ID" value="MBD1426767.1"/>
    <property type="molecule type" value="Genomic_DNA"/>
</dbReference>
<dbReference type="Pfam" id="PF08240">
    <property type="entry name" value="ADH_N"/>
    <property type="match status" value="1"/>
</dbReference>
<evidence type="ECO:0000259" key="3">
    <source>
        <dbReference type="SMART" id="SM00829"/>
    </source>
</evidence>
<dbReference type="PANTHER" id="PTHR48106">
    <property type="entry name" value="QUINONE OXIDOREDUCTASE PIG3-RELATED"/>
    <property type="match status" value="1"/>
</dbReference>
<dbReference type="PROSITE" id="PS01162">
    <property type="entry name" value="QOR_ZETA_CRYSTAL"/>
    <property type="match status" value="1"/>
</dbReference>
<name>A0ABR7Y630_9SPHI</name>
<dbReference type="CDD" id="cd05276">
    <property type="entry name" value="p53_inducible_oxidoreductase"/>
    <property type="match status" value="1"/>
</dbReference>
<keyword evidence="5" id="KW-1185">Reference proteome</keyword>
<dbReference type="Gene3D" id="3.90.180.10">
    <property type="entry name" value="Medium-chain alcohol dehydrogenases, catalytic domain"/>
    <property type="match status" value="1"/>
</dbReference>
<dbReference type="InterPro" id="IPR013149">
    <property type="entry name" value="ADH-like_C"/>
</dbReference>
<dbReference type="Proteomes" id="UP000606494">
    <property type="component" value="Unassembled WGS sequence"/>
</dbReference>
<dbReference type="InterPro" id="IPR014189">
    <property type="entry name" value="Quinone_OxRdtase_PIG3"/>
</dbReference>
<comment type="caution">
    <text evidence="4">The sequence shown here is derived from an EMBL/GenBank/DDBJ whole genome shotgun (WGS) entry which is preliminary data.</text>
</comment>
<evidence type="ECO:0000313" key="5">
    <source>
        <dbReference type="Proteomes" id="UP000606494"/>
    </source>
</evidence>
<dbReference type="InterPro" id="IPR036291">
    <property type="entry name" value="NAD(P)-bd_dom_sf"/>
</dbReference>
<dbReference type="InterPro" id="IPR011032">
    <property type="entry name" value="GroES-like_sf"/>
</dbReference>
<dbReference type="InterPro" id="IPR002364">
    <property type="entry name" value="Quin_OxRdtase/zeta-crystal_CS"/>
</dbReference>
<dbReference type="InterPro" id="IPR020843">
    <property type="entry name" value="ER"/>
</dbReference>
<dbReference type="InterPro" id="IPR013154">
    <property type="entry name" value="ADH-like_N"/>
</dbReference>
<evidence type="ECO:0000256" key="1">
    <source>
        <dbReference type="ARBA" id="ARBA00022857"/>
    </source>
</evidence>
<accession>A0ABR7Y630</accession>
<keyword evidence="2" id="KW-0560">Oxidoreductase</keyword>
<protein>
    <submittedName>
        <fullName evidence="4">NAD(P)H-quinone oxidoreductase</fullName>
    </submittedName>
</protein>
<dbReference type="Pfam" id="PF00107">
    <property type="entry name" value="ADH_zinc_N"/>
    <property type="match status" value="1"/>
</dbReference>
<dbReference type="PANTHER" id="PTHR48106:SF8">
    <property type="entry name" value="OS02G0805600 PROTEIN"/>
    <property type="match status" value="1"/>
</dbReference>